<feature type="non-terminal residue" evidence="1">
    <location>
        <position position="52"/>
    </location>
</feature>
<protein>
    <submittedName>
        <fullName evidence="1">Uncharacterized protein</fullName>
    </submittedName>
</protein>
<organism evidence="1 2">
    <name type="scientific">Candidula unifasciata</name>
    <dbReference type="NCBI Taxonomy" id="100452"/>
    <lineage>
        <taxon>Eukaryota</taxon>
        <taxon>Metazoa</taxon>
        <taxon>Spiralia</taxon>
        <taxon>Lophotrochozoa</taxon>
        <taxon>Mollusca</taxon>
        <taxon>Gastropoda</taxon>
        <taxon>Heterobranchia</taxon>
        <taxon>Euthyneura</taxon>
        <taxon>Panpulmonata</taxon>
        <taxon>Eupulmonata</taxon>
        <taxon>Stylommatophora</taxon>
        <taxon>Helicina</taxon>
        <taxon>Helicoidea</taxon>
        <taxon>Geomitridae</taxon>
        <taxon>Candidula</taxon>
    </lineage>
</organism>
<name>A0A8S4AD48_9EUPU</name>
<evidence type="ECO:0000313" key="1">
    <source>
        <dbReference type="EMBL" id="CAG5135981.1"/>
    </source>
</evidence>
<dbReference type="EMBL" id="CAJHNH020008476">
    <property type="protein sequence ID" value="CAG5135981.1"/>
    <property type="molecule type" value="Genomic_DNA"/>
</dbReference>
<reference evidence="1" key="1">
    <citation type="submission" date="2021-04" db="EMBL/GenBank/DDBJ databases">
        <authorList>
            <consortium name="Molecular Ecology Group"/>
        </authorList>
    </citation>
    <scope>NUCLEOTIDE SEQUENCE</scope>
</reference>
<comment type="caution">
    <text evidence="1">The sequence shown here is derived from an EMBL/GenBank/DDBJ whole genome shotgun (WGS) entry which is preliminary data.</text>
</comment>
<dbReference type="Proteomes" id="UP000678393">
    <property type="component" value="Unassembled WGS sequence"/>
</dbReference>
<evidence type="ECO:0000313" key="2">
    <source>
        <dbReference type="Proteomes" id="UP000678393"/>
    </source>
</evidence>
<sequence length="52" mass="6171">MVLHFPNLVELTKIKNLRYVEIDVGLCRLLKHLIMTMIIHMLYAHLFSTSIF</sequence>
<proteinExistence type="predicted"/>
<accession>A0A8S4AD48</accession>
<gene>
    <name evidence="1" type="ORF">CUNI_LOCUS21539</name>
</gene>
<dbReference type="AlphaFoldDB" id="A0A8S4AD48"/>
<keyword evidence="2" id="KW-1185">Reference proteome</keyword>